<dbReference type="InterPro" id="IPR008482">
    <property type="entry name" value="DUF763"/>
</dbReference>
<reference evidence="2" key="1">
    <citation type="submission" date="2018-12" db="EMBL/GenBank/DDBJ databases">
        <title>Complete genome sequence of an uncultured bacterium of the candidate phylum Bipolaricaulota.</title>
        <authorList>
            <person name="Kadnikov V.V."/>
            <person name="Mardanov A.V."/>
            <person name="Beletsky A.V."/>
            <person name="Frank Y.A."/>
            <person name="Karnachuk O.V."/>
            <person name="Ravin N.V."/>
        </authorList>
    </citation>
    <scope>NUCLEOTIDE SEQUENCE [LARGE SCALE GENOMIC DNA]</scope>
</reference>
<dbReference type="Proteomes" id="UP000287233">
    <property type="component" value="Chromosome"/>
</dbReference>
<proteinExistence type="predicted"/>
<gene>
    <name evidence="1" type="ORF">BIP78_1591</name>
</gene>
<dbReference type="AlphaFoldDB" id="A0A410FW60"/>
<organism evidence="1 2">
    <name type="scientific">Bipolaricaulis sibiricus</name>
    <dbReference type="NCBI Taxonomy" id="2501609"/>
    <lineage>
        <taxon>Bacteria</taxon>
        <taxon>Candidatus Bipolaricaulota</taxon>
        <taxon>Candidatus Bipolaricaulia</taxon>
        <taxon>Candidatus Bipolaricaulales</taxon>
        <taxon>Candidatus Bipolaricaulaceae</taxon>
        <taxon>Candidatus Bipolaricaulis</taxon>
    </lineage>
</organism>
<dbReference type="PANTHER" id="PTHR38597:SF1">
    <property type="entry name" value="BLL3834 PROTEIN"/>
    <property type="match status" value="1"/>
</dbReference>
<protein>
    <submittedName>
        <fullName evidence="1">DUF763 domain-containing protein</fullName>
    </submittedName>
</protein>
<name>A0A410FW60_BIPS1</name>
<evidence type="ECO:0000313" key="2">
    <source>
        <dbReference type="Proteomes" id="UP000287233"/>
    </source>
</evidence>
<dbReference type="PANTHER" id="PTHR38597">
    <property type="entry name" value="BLL3834 PROTEIN"/>
    <property type="match status" value="1"/>
</dbReference>
<evidence type="ECO:0000313" key="1">
    <source>
        <dbReference type="EMBL" id="QAA77355.1"/>
    </source>
</evidence>
<sequence length="372" mass="40283">MAGRTGTADLPLHGGHAPRWLFARMVRLSREIVLALADEFETEGVLARLSDPCWFQALGCLLGFDWHSSGLTTTACGALKEALHAVGEEIGLWAAGGKGAASRRTPLEIAEAALKLAVEPDPLVYASRMTAKVDSAALQDGFQIYHHAFFFDRAGRWCVVQQGMNERTGMARRYHWSSEVGSAFVCEPHAGIVGPRSDLVLNLVARESEGVRRAIPELAREPPDHLSAELGRAQRMALPRRHALLLADLDPQRLRSVFLSAYESQAADFAGLLATPGVGAKGLRALALLAELLYGVPISFRDPARFAYAHGGKDGTPYPVDRETYDRTIEVLGQAVRRAQLGKRDELGALRQLARVGTALTTPPPSRRPGSG</sequence>
<dbReference type="Pfam" id="PF05559">
    <property type="entry name" value="DUF763"/>
    <property type="match status" value="1"/>
</dbReference>
<accession>A0A410FW60</accession>
<dbReference type="EMBL" id="CP034928">
    <property type="protein sequence ID" value="QAA77355.1"/>
    <property type="molecule type" value="Genomic_DNA"/>
</dbReference>
<dbReference type="KEGG" id="bih:BIP78_1591"/>